<proteinExistence type="predicted"/>
<comment type="caution">
    <text evidence="1">The sequence shown here is derived from an EMBL/GenBank/DDBJ whole genome shotgun (WGS) entry which is preliminary data.</text>
</comment>
<accession>A0A0D8ZXN1</accession>
<dbReference type="OrthoDB" id="583079at2"/>
<dbReference type="STRING" id="1618023.UH38_03775"/>
<dbReference type="AlphaFoldDB" id="A0A0D8ZXN1"/>
<evidence type="ECO:0000313" key="2">
    <source>
        <dbReference type="Proteomes" id="UP000032452"/>
    </source>
</evidence>
<organism evidence="1 2">
    <name type="scientific">Aliterella atlantica CENA595</name>
    <dbReference type="NCBI Taxonomy" id="1618023"/>
    <lineage>
        <taxon>Bacteria</taxon>
        <taxon>Bacillati</taxon>
        <taxon>Cyanobacteriota</taxon>
        <taxon>Cyanophyceae</taxon>
        <taxon>Chroococcidiopsidales</taxon>
        <taxon>Aliterellaceae</taxon>
        <taxon>Aliterella</taxon>
    </lineage>
</organism>
<dbReference type="EMBL" id="JYON01000002">
    <property type="protein sequence ID" value="KJH73179.1"/>
    <property type="molecule type" value="Genomic_DNA"/>
</dbReference>
<name>A0A0D8ZXN1_9CYAN</name>
<reference evidence="1 2" key="1">
    <citation type="submission" date="2015-02" db="EMBL/GenBank/DDBJ databases">
        <title>Draft genome of a novel marine cyanobacterium (Chroococcales) isolated from South Atlantic Ocean.</title>
        <authorList>
            <person name="Rigonato J."/>
            <person name="Alvarenga D.O."/>
            <person name="Branco L.H."/>
            <person name="Varani A.M."/>
            <person name="Brandini F.P."/>
            <person name="Fiore M.F."/>
        </authorList>
    </citation>
    <scope>NUCLEOTIDE SEQUENCE [LARGE SCALE GENOMIC DNA]</scope>
    <source>
        <strain evidence="1 2">CENA595</strain>
    </source>
</reference>
<dbReference type="RefSeq" id="WP_045053280.1">
    <property type="nucleotide sequence ID" value="NZ_JYON01000002.1"/>
</dbReference>
<sequence>MRAATGKFVDATQKIYQLVKQWSSEVDRRANLALCEIALLAGCITSEEAMAGHLSEHQYIEAIEWLQKTHPNVYLWAMGQRCLGHPATIWGIKTPKPEYLPALAKIKGSKSPNLISKIHSS</sequence>
<dbReference type="Proteomes" id="UP000032452">
    <property type="component" value="Unassembled WGS sequence"/>
</dbReference>
<evidence type="ECO:0000313" key="1">
    <source>
        <dbReference type="EMBL" id="KJH73179.1"/>
    </source>
</evidence>
<gene>
    <name evidence="1" type="ORF">UH38_03775</name>
</gene>
<keyword evidence="2" id="KW-1185">Reference proteome</keyword>
<protein>
    <submittedName>
        <fullName evidence="1">Uncharacterized protein</fullName>
    </submittedName>
</protein>